<feature type="compositionally biased region" description="Basic and acidic residues" evidence="8">
    <location>
        <begin position="13"/>
        <end position="27"/>
    </location>
</feature>
<comment type="caution">
    <text evidence="9">The sequence shown here is derived from an EMBL/GenBank/DDBJ whole genome shotgun (WGS) entry which is preliminary data.</text>
</comment>
<dbReference type="InterPro" id="IPR052571">
    <property type="entry name" value="Mt_RNA_Methyltransferase"/>
</dbReference>
<dbReference type="GO" id="GO:0051536">
    <property type="term" value="F:iron-sulfur cluster binding"/>
    <property type="evidence" value="ECO:0007669"/>
    <property type="project" value="UniProtKB-KW"/>
</dbReference>
<organism evidence="9 10">
    <name type="scientific">Hirsutella rhossiliensis</name>
    <dbReference type="NCBI Taxonomy" id="111463"/>
    <lineage>
        <taxon>Eukaryota</taxon>
        <taxon>Fungi</taxon>
        <taxon>Dikarya</taxon>
        <taxon>Ascomycota</taxon>
        <taxon>Pezizomycotina</taxon>
        <taxon>Sordariomycetes</taxon>
        <taxon>Hypocreomycetidae</taxon>
        <taxon>Hypocreales</taxon>
        <taxon>Ophiocordycipitaceae</taxon>
        <taxon>Hirsutella</taxon>
    </lineage>
</organism>
<keyword evidence="3" id="KW-0809">Transit peptide</keyword>
<evidence type="ECO:0000256" key="4">
    <source>
        <dbReference type="ARBA" id="ARBA00023004"/>
    </source>
</evidence>
<evidence type="ECO:0000256" key="1">
    <source>
        <dbReference type="ARBA" id="ARBA00004173"/>
    </source>
</evidence>
<feature type="region of interest" description="Disordered" evidence="8">
    <location>
        <begin position="373"/>
        <end position="393"/>
    </location>
</feature>
<sequence>MHDRSFTSSAYFRVDEPTKDDIKTPDDIERTVREAAERWKDTLPKDYLGPEELALYERLYGPPLRETEPEDVGIPAHADMAEDGQFEEVEYETADDQASQDQATASAEGATLEAVDQAPTYVDAVARNPREHAALLKLSQDFEAAQRKQREREQSAAWPPEEEWDDGDYRSGQRRRFHRHTLQGHFHESPVEILLPKEHFVEPIRELLARSNPGHVKTAAEEAFGGRGLPTSPTTPAGLRKGKMVGVGLHPDKRHMTEIQADAFVAGYLPPAYASVLSILREVRRRLGSHWLQSRLKMGQDGGLSVLDVGGAGAGLVAWEEVLRAEWEVLKENGEVGGEHPPQWKKTAVIGSERLRNRVKVFLENTTFLPRLPDYEHSGETQGEHLDAGDTPQPRKQYDIIIASHLFLQEQVGHRRQAVLNSLWSTLSKDGGILIVIEKPHPRGFEAMAHVRDTVLKQFLLPESGEPNVDPKNFNPAFHREQEPGHVIAPCTSQGTCPMYKEPGESQGRKDACHFHQRFVQPSFYMSVVGGGKGRNQGDVRFSYVAIRRGVPKPSPLSGKEATRRAFDGYEKSQETPHMQTLPRLILQPLKRTRHITMDVCTAEGNLERWTVPKSYSKQAYHDARKSQWGDLWALGAKTRICRRVRVGRGVEKRDKGSGKKPHKVAVTMEGGRMYTKEKNRYRDGPRERGGKKKDAVQELMEAEEREEAMISREIDEEAEEDEEDEDEFPRRSKQGKRRRR</sequence>
<dbReference type="AlphaFoldDB" id="A0A9P8N385"/>
<evidence type="ECO:0000313" key="9">
    <source>
        <dbReference type="EMBL" id="KAH0963897.1"/>
    </source>
</evidence>
<feature type="compositionally biased region" description="Basic and acidic residues" evidence="8">
    <location>
        <begin position="373"/>
        <end position="388"/>
    </location>
</feature>
<proteinExistence type="predicted"/>
<comment type="function">
    <text evidence="7">Mitochondrial ribosome (mitoribosome) assembly factor. Binds at the interface of the head and body domains of the mitochondrial small ribosomal subunit (mt-SSU), occluding the mRNA channel and preventing compaction of the head domain towards the body. Probable inactive methyltransferase: retains the characteristic folding and ability to bind S-adenosyl-L-methionine, but it probably lost its methyltransferase activity.</text>
</comment>
<evidence type="ECO:0000256" key="2">
    <source>
        <dbReference type="ARBA" id="ARBA00022723"/>
    </source>
</evidence>
<dbReference type="InterPro" id="IPR029063">
    <property type="entry name" value="SAM-dependent_MTases_sf"/>
</dbReference>
<evidence type="ECO:0000256" key="7">
    <source>
        <dbReference type="ARBA" id="ARBA00045681"/>
    </source>
</evidence>
<evidence type="ECO:0000313" key="10">
    <source>
        <dbReference type="Proteomes" id="UP000824596"/>
    </source>
</evidence>
<dbReference type="PANTHER" id="PTHR13184">
    <property type="entry name" value="37S RIBOSOMAL PROTEIN S22"/>
    <property type="match status" value="1"/>
</dbReference>
<feature type="compositionally biased region" description="Polar residues" evidence="8">
    <location>
        <begin position="1"/>
        <end position="10"/>
    </location>
</feature>
<feature type="region of interest" description="Disordered" evidence="8">
    <location>
        <begin position="1"/>
        <end position="27"/>
    </location>
</feature>
<name>A0A9P8N385_9HYPO</name>
<dbReference type="PANTHER" id="PTHR13184:SF5">
    <property type="entry name" value="METHYLTRANSFERASE-LIKE PROTEIN 17, MITOCHONDRIAL"/>
    <property type="match status" value="1"/>
</dbReference>
<keyword evidence="2" id="KW-0479">Metal-binding</keyword>
<keyword evidence="6" id="KW-0496">Mitochondrion</keyword>
<feature type="region of interest" description="Disordered" evidence="8">
    <location>
        <begin position="145"/>
        <end position="169"/>
    </location>
</feature>
<dbReference type="GeneID" id="68353454"/>
<gene>
    <name evidence="9" type="ORF">HRG_04325</name>
</gene>
<evidence type="ECO:0000256" key="6">
    <source>
        <dbReference type="ARBA" id="ARBA00023128"/>
    </source>
</evidence>
<dbReference type="EMBL" id="JAIZPD010000004">
    <property type="protein sequence ID" value="KAH0963897.1"/>
    <property type="molecule type" value="Genomic_DNA"/>
</dbReference>
<dbReference type="GO" id="GO:0046872">
    <property type="term" value="F:metal ion binding"/>
    <property type="evidence" value="ECO:0007669"/>
    <property type="project" value="UniProtKB-KW"/>
</dbReference>
<comment type="subcellular location">
    <subcellularLocation>
        <location evidence="1">Mitochondrion</location>
    </subcellularLocation>
</comment>
<feature type="region of interest" description="Disordered" evidence="8">
    <location>
        <begin position="650"/>
        <end position="741"/>
    </location>
</feature>
<dbReference type="GO" id="GO:0006412">
    <property type="term" value="P:translation"/>
    <property type="evidence" value="ECO:0007669"/>
    <property type="project" value="InterPro"/>
</dbReference>
<evidence type="ECO:0000256" key="5">
    <source>
        <dbReference type="ARBA" id="ARBA00023014"/>
    </source>
</evidence>
<dbReference type="GO" id="GO:0008168">
    <property type="term" value="F:methyltransferase activity"/>
    <property type="evidence" value="ECO:0007669"/>
    <property type="project" value="InterPro"/>
</dbReference>
<dbReference type="Proteomes" id="UP000824596">
    <property type="component" value="Unassembled WGS sequence"/>
</dbReference>
<accession>A0A9P8N385</accession>
<keyword evidence="5" id="KW-0411">Iron-sulfur</keyword>
<keyword evidence="4" id="KW-0408">Iron</keyword>
<dbReference type="InterPro" id="IPR015324">
    <property type="entry name" value="Ribosomal_Rsm22-like"/>
</dbReference>
<evidence type="ECO:0000256" key="8">
    <source>
        <dbReference type="SAM" id="MobiDB-lite"/>
    </source>
</evidence>
<feature type="compositionally biased region" description="Basic residues" evidence="8">
    <location>
        <begin position="732"/>
        <end position="741"/>
    </location>
</feature>
<dbReference type="RefSeq" id="XP_044721410.1">
    <property type="nucleotide sequence ID" value="XM_044862796.1"/>
</dbReference>
<evidence type="ECO:0000256" key="3">
    <source>
        <dbReference type="ARBA" id="ARBA00022946"/>
    </source>
</evidence>
<protein>
    <submittedName>
        <fullName evidence="9">Mitochondrial small ribosomal subunit</fullName>
    </submittedName>
</protein>
<dbReference type="GO" id="GO:0003735">
    <property type="term" value="F:structural constituent of ribosome"/>
    <property type="evidence" value="ECO:0007669"/>
    <property type="project" value="TreeGrafter"/>
</dbReference>
<dbReference type="OrthoDB" id="421327at2759"/>
<feature type="compositionally biased region" description="Basic and acidic residues" evidence="8">
    <location>
        <begin position="675"/>
        <end position="697"/>
    </location>
</feature>
<keyword evidence="10" id="KW-1185">Reference proteome</keyword>
<dbReference type="Pfam" id="PF09243">
    <property type="entry name" value="Rsm22"/>
    <property type="match status" value="1"/>
</dbReference>
<dbReference type="GO" id="GO:0005763">
    <property type="term" value="C:mitochondrial small ribosomal subunit"/>
    <property type="evidence" value="ECO:0007669"/>
    <property type="project" value="TreeGrafter"/>
</dbReference>
<feature type="compositionally biased region" description="Acidic residues" evidence="8">
    <location>
        <begin position="715"/>
        <end position="728"/>
    </location>
</feature>
<reference evidence="9" key="1">
    <citation type="submission" date="2021-09" db="EMBL/GenBank/DDBJ databases">
        <title>A high-quality genome of the endoparasitic fungus Hirsutella rhossiliensis with a comparison of Hirsutella genomes reveals transposable elements contributing to genome size variation.</title>
        <authorList>
            <person name="Lin R."/>
            <person name="Jiao Y."/>
            <person name="Sun X."/>
            <person name="Ling J."/>
            <person name="Xie B."/>
            <person name="Cheng X."/>
        </authorList>
    </citation>
    <scope>NUCLEOTIDE SEQUENCE</scope>
    <source>
        <strain evidence="9">HR02</strain>
    </source>
</reference>
<feature type="compositionally biased region" description="Basic and acidic residues" evidence="8">
    <location>
        <begin position="145"/>
        <end position="154"/>
    </location>
</feature>
<dbReference type="SUPFAM" id="SSF53335">
    <property type="entry name" value="S-adenosyl-L-methionine-dependent methyltransferases"/>
    <property type="match status" value="1"/>
</dbReference>